<reference evidence="2 3" key="1">
    <citation type="submission" date="2019-06" db="EMBL/GenBank/DDBJ databases">
        <title>Sequencing the genomes of 1000 actinobacteria strains.</title>
        <authorList>
            <person name="Klenk H.-P."/>
        </authorList>
    </citation>
    <scope>NUCLEOTIDE SEQUENCE [LARGE SCALE GENOMIC DNA]</scope>
    <source>
        <strain evidence="2 3">DSM 102200</strain>
    </source>
</reference>
<evidence type="ECO:0000313" key="2">
    <source>
        <dbReference type="EMBL" id="TQL96653.1"/>
    </source>
</evidence>
<evidence type="ECO:0000256" key="1">
    <source>
        <dbReference type="SAM" id="MobiDB-lite"/>
    </source>
</evidence>
<feature type="region of interest" description="Disordered" evidence="1">
    <location>
        <begin position="152"/>
        <end position="178"/>
    </location>
</feature>
<keyword evidence="3" id="KW-1185">Reference proteome</keyword>
<dbReference type="AlphaFoldDB" id="A0A543CHS1"/>
<evidence type="ECO:0000313" key="3">
    <source>
        <dbReference type="Proteomes" id="UP000316096"/>
    </source>
</evidence>
<evidence type="ECO:0008006" key="4">
    <source>
        <dbReference type="Google" id="ProtNLM"/>
    </source>
</evidence>
<organism evidence="2 3">
    <name type="scientific">Actinoallomurus bryophytorum</name>
    <dbReference type="NCBI Taxonomy" id="1490222"/>
    <lineage>
        <taxon>Bacteria</taxon>
        <taxon>Bacillati</taxon>
        <taxon>Actinomycetota</taxon>
        <taxon>Actinomycetes</taxon>
        <taxon>Streptosporangiales</taxon>
        <taxon>Thermomonosporaceae</taxon>
        <taxon>Actinoallomurus</taxon>
    </lineage>
</organism>
<accession>A0A543CHS1</accession>
<protein>
    <recommendedName>
        <fullName evidence="4">DUF1440 domain-containing protein</fullName>
    </recommendedName>
</protein>
<dbReference type="Proteomes" id="UP000316096">
    <property type="component" value="Unassembled WGS sequence"/>
</dbReference>
<sequence length="178" mass="19035">MDMPMLTPLPAAVRAAARGLVGAMAMTGVRTFTESAGILVESPPEAIVAEHAPQKLRRLGEGHRTAITELCHWAFGAAGGAMFSALPQPLRKHPLTGPAYGLAIWLSFEIGLAPLLGLQHAKAQRPVSRAVLALDHIMYGIVVAGHLAPEQSPSLHRRSRSHRFARLTAPPTRRRSAA</sequence>
<dbReference type="EMBL" id="VFOZ01000001">
    <property type="protein sequence ID" value="TQL96653.1"/>
    <property type="molecule type" value="Genomic_DNA"/>
</dbReference>
<feature type="compositionally biased region" description="Basic residues" evidence="1">
    <location>
        <begin position="155"/>
        <end position="165"/>
    </location>
</feature>
<gene>
    <name evidence="2" type="ORF">FB559_2196</name>
</gene>
<comment type="caution">
    <text evidence="2">The sequence shown here is derived from an EMBL/GenBank/DDBJ whole genome shotgun (WGS) entry which is preliminary data.</text>
</comment>
<name>A0A543CHS1_9ACTN</name>
<proteinExistence type="predicted"/>